<accession>A0A6N4Q5T1</accession>
<comment type="caution">
    <text evidence="1">The sequence shown here is derived from an EMBL/GenBank/DDBJ whole genome shotgun (WGS) entry which is preliminary data.</text>
</comment>
<gene>
    <name evidence="1" type="ORF">EHQ18_18350</name>
</gene>
<dbReference type="SUPFAM" id="SSF161266">
    <property type="entry name" value="Gam-like"/>
    <property type="match status" value="1"/>
</dbReference>
<dbReference type="Gene3D" id="1.20.5.170">
    <property type="match status" value="1"/>
</dbReference>
<evidence type="ECO:0000313" key="1">
    <source>
        <dbReference type="EMBL" id="TGK67060.1"/>
    </source>
</evidence>
<organism evidence="1 2">
    <name type="scientific">Leptospira kanakyensis</name>
    <dbReference type="NCBI Taxonomy" id="2484968"/>
    <lineage>
        <taxon>Bacteria</taxon>
        <taxon>Pseudomonadati</taxon>
        <taxon>Spirochaetota</taxon>
        <taxon>Spirochaetia</taxon>
        <taxon>Leptospirales</taxon>
        <taxon>Leptospiraceae</taxon>
        <taxon>Leptospira</taxon>
    </lineage>
</organism>
<dbReference type="Pfam" id="PF07352">
    <property type="entry name" value="Phage_Mu_Gam"/>
    <property type="match status" value="1"/>
</dbReference>
<dbReference type="OrthoDB" id="340780at2"/>
<dbReference type="AlphaFoldDB" id="A0A6N4Q5T1"/>
<dbReference type="InterPro" id="IPR009951">
    <property type="entry name" value="Host-nuc_inhib_Gam"/>
</dbReference>
<evidence type="ECO:0000313" key="2">
    <source>
        <dbReference type="Proteomes" id="UP000297239"/>
    </source>
</evidence>
<dbReference type="GO" id="GO:0003690">
    <property type="term" value="F:double-stranded DNA binding"/>
    <property type="evidence" value="ECO:0007669"/>
    <property type="project" value="InterPro"/>
</dbReference>
<sequence length="200" mass="22371">MLSKRRQNLLSLMPDNHYEDQEELEKGIELLGRVSRSRKDLIALADNKIAAIREALKEELVPYDQKIAHIASGVKFYVGKHRDELFPNFPTRKTAKLVSGSLKIRRVPPSIKTRATSEFLESIVKKGGLFTKFTELVSSLSRNFLRVKLELNKDAILADPLGSKNAIGIELSEESERLYIIPAEVDAEHDVSAGEQSSAA</sequence>
<dbReference type="EMBL" id="RQFF01000037">
    <property type="protein sequence ID" value="TGK67060.1"/>
    <property type="molecule type" value="Genomic_DNA"/>
</dbReference>
<reference evidence="1" key="1">
    <citation type="journal article" date="2019" name="PLoS Negl. Trop. Dis.">
        <title>Revisiting the worldwide diversity of Leptospira species in the environment.</title>
        <authorList>
            <person name="Vincent A.T."/>
            <person name="Schiettekatte O."/>
            <person name="Bourhy P."/>
            <person name="Veyrier F.J."/>
            <person name="Picardeau M."/>
        </authorList>
    </citation>
    <scope>NUCLEOTIDE SEQUENCE [LARGE SCALE GENOMIC DNA]</scope>
    <source>
        <strain evidence="1">201800293</strain>
    </source>
</reference>
<proteinExistence type="predicted"/>
<dbReference type="RefSeq" id="WP_135636440.1">
    <property type="nucleotide sequence ID" value="NZ_RQFE01000031.1"/>
</dbReference>
<keyword evidence="2" id="KW-1185">Reference proteome</keyword>
<protein>
    <submittedName>
        <fullName evidence="1">Nuclease inhibitor</fullName>
    </submittedName>
</protein>
<dbReference type="GO" id="GO:0042262">
    <property type="term" value="P:DNA protection"/>
    <property type="evidence" value="ECO:0007669"/>
    <property type="project" value="InterPro"/>
</dbReference>
<dbReference type="Proteomes" id="UP000297239">
    <property type="component" value="Unassembled WGS sequence"/>
</dbReference>
<name>A0A6N4Q5T1_9LEPT</name>